<feature type="transmembrane region" description="Helical" evidence="1">
    <location>
        <begin position="210"/>
        <end position="230"/>
    </location>
</feature>
<feature type="transmembrane region" description="Helical" evidence="1">
    <location>
        <begin position="294"/>
        <end position="311"/>
    </location>
</feature>
<dbReference type="Pfam" id="PF09925">
    <property type="entry name" value="DUF2157"/>
    <property type="match status" value="1"/>
</dbReference>
<feature type="transmembrane region" description="Helical" evidence="1">
    <location>
        <begin position="242"/>
        <end position="262"/>
    </location>
</feature>
<feature type="transmembrane region" description="Helical" evidence="1">
    <location>
        <begin position="318"/>
        <end position="335"/>
    </location>
</feature>
<evidence type="ECO:0000256" key="1">
    <source>
        <dbReference type="SAM" id="Phobius"/>
    </source>
</evidence>
<feature type="transmembrane region" description="Helical" evidence="1">
    <location>
        <begin position="39"/>
        <end position="60"/>
    </location>
</feature>
<feature type="transmembrane region" description="Helical" evidence="1">
    <location>
        <begin position="182"/>
        <end position="198"/>
    </location>
</feature>
<feature type="transmembrane region" description="Helical" evidence="1">
    <location>
        <begin position="97"/>
        <end position="117"/>
    </location>
</feature>
<organism evidence="3 4">
    <name type="scientific">Candidatus Scatocola faecipullorum</name>
    <dbReference type="NCBI Taxonomy" id="2840917"/>
    <lineage>
        <taxon>Bacteria</taxon>
        <taxon>Pseudomonadati</taxon>
        <taxon>Pseudomonadota</taxon>
        <taxon>Alphaproteobacteria</taxon>
        <taxon>Rhodospirillales</taxon>
        <taxon>Rhodospirillaceae</taxon>
        <taxon>Rhodospirillaceae incertae sedis</taxon>
        <taxon>Candidatus Scatocola</taxon>
    </lineage>
</organism>
<reference evidence="3" key="2">
    <citation type="journal article" date="2021" name="PeerJ">
        <title>Extensive microbial diversity within the chicken gut microbiome revealed by metagenomics and culture.</title>
        <authorList>
            <person name="Gilroy R."/>
            <person name="Ravi A."/>
            <person name="Getino M."/>
            <person name="Pursley I."/>
            <person name="Horton D.L."/>
            <person name="Alikhan N.F."/>
            <person name="Baker D."/>
            <person name="Gharbi K."/>
            <person name="Hall N."/>
            <person name="Watson M."/>
            <person name="Adriaenssens E.M."/>
            <person name="Foster-Nyarko E."/>
            <person name="Jarju S."/>
            <person name="Secka A."/>
            <person name="Antonio M."/>
            <person name="Oren A."/>
            <person name="Chaudhuri R.R."/>
            <person name="La Ragione R."/>
            <person name="Hildebrand F."/>
            <person name="Pallen M.J."/>
        </authorList>
    </citation>
    <scope>NUCLEOTIDE SEQUENCE</scope>
    <source>
        <strain evidence="3">ChiW3-316</strain>
    </source>
</reference>
<dbReference type="EMBL" id="DVNC01000031">
    <property type="protein sequence ID" value="HIU53400.1"/>
    <property type="molecule type" value="Genomic_DNA"/>
</dbReference>
<evidence type="ECO:0000259" key="2">
    <source>
        <dbReference type="Pfam" id="PF09925"/>
    </source>
</evidence>
<reference evidence="3" key="1">
    <citation type="submission" date="2020-10" db="EMBL/GenBank/DDBJ databases">
        <authorList>
            <person name="Gilroy R."/>
        </authorList>
    </citation>
    <scope>NUCLEOTIDE SEQUENCE</scope>
    <source>
        <strain evidence="3">ChiW3-316</strain>
    </source>
</reference>
<feature type="transmembrane region" description="Helical" evidence="1">
    <location>
        <begin position="145"/>
        <end position="162"/>
    </location>
</feature>
<evidence type="ECO:0000313" key="3">
    <source>
        <dbReference type="EMBL" id="HIU53400.1"/>
    </source>
</evidence>
<dbReference type="AlphaFoldDB" id="A0A9D1M4C6"/>
<gene>
    <name evidence="3" type="ORF">IAD20_04910</name>
</gene>
<feature type="transmembrane region" description="Helical" evidence="1">
    <location>
        <begin position="66"/>
        <end position="85"/>
    </location>
</feature>
<feature type="domain" description="DUF2157" evidence="2">
    <location>
        <begin position="9"/>
        <end position="143"/>
    </location>
</feature>
<dbReference type="InterPro" id="IPR018677">
    <property type="entry name" value="DUF2157"/>
</dbReference>
<comment type="caution">
    <text evidence="3">The sequence shown here is derived from an EMBL/GenBank/DDBJ whole genome shotgun (WGS) entry which is preliminary data.</text>
</comment>
<sequence length="379" mass="42621">MNIYSKLSDWQKRGLITAEQQQKITDYENNVRRPMLYHALLFLSCFCIGIGVIAVIAANWEAIPAAVKLGVDFALLCTAAWGVWHSRRKGRNLAAEALLTAFALLVLGSIGLVGQIYHLPAHGLSALLFWSVLTFPLLFLSSKPLFPGLWFIGFFLSLYDRLSDYRWFADFIDQLFDRNANFGIWSGLFAMLVFYRLLQMLPHPAIQKAWRHLTVFAFAFCAFVLDAFSLKDWSYFRTDNVSLGWTVWGLSALALAGFAFACRKTSLRPGIAAAAVIFVYAFLTDMLPAWEDETSALMMIALLSVAGIYTYRHNYPRLLNVSTVLIALRFFGVYLEVFGSILSTGMGLIVSGLAFAAIAVVWQKVRRRLLHNVGEKNHD</sequence>
<proteinExistence type="predicted"/>
<feature type="transmembrane region" description="Helical" evidence="1">
    <location>
        <begin position="341"/>
        <end position="362"/>
    </location>
</feature>
<keyword evidence="1" id="KW-0812">Transmembrane</keyword>
<keyword evidence="1" id="KW-1133">Transmembrane helix</keyword>
<feature type="transmembrane region" description="Helical" evidence="1">
    <location>
        <begin position="123"/>
        <end position="140"/>
    </location>
</feature>
<feature type="transmembrane region" description="Helical" evidence="1">
    <location>
        <begin position="269"/>
        <end position="288"/>
    </location>
</feature>
<evidence type="ECO:0000313" key="4">
    <source>
        <dbReference type="Proteomes" id="UP000824107"/>
    </source>
</evidence>
<dbReference type="Proteomes" id="UP000824107">
    <property type="component" value="Unassembled WGS sequence"/>
</dbReference>
<keyword evidence="1" id="KW-0472">Membrane</keyword>
<accession>A0A9D1M4C6</accession>
<protein>
    <submittedName>
        <fullName evidence="3">DUF2157 domain-containing protein</fullName>
    </submittedName>
</protein>
<name>A0A9D1M4C6_9PROT</name>